<dbReference type="EMBL" id="JAZHFV010000002">
    <property type="protein sequence ID" value="MEX4006869.1"/>
    <property type="molecule type" value="Genomic_DNA"/>
</dbReference>
<comment type="caution">
    <text evidence="2">The sequence shown here is derived from an EMBL/GenBank/DDBJ whole genome shotgun (WGS) entry which is preliminary data.</text>
</comment>
<feature type="transmembrane region" description="Helical" evidence="1">
    <location>
        <begin position="83"/>
        <end position="109"/>
    </location>
</feature>
<keyword evidence="1" id="KW-1133">Transmembrane helix</keyword>
<organism evidence="2 3">
    <name type="scientific">Neoaquamicrobium sediminum</name>
    <dbReference type="NCBI Taxonomy" id="1849104"/>
    <lineage>
        <taxon>Bacteria</taxon>
        <taxon>Pseudomonadati</taxon>
        <taxon>Pseudomonadota</taxon>
        <taxon>Alphaproteobacteria</taxon>
        <taxon>Hyphomicrobiales</taxon>
        <taxon>Phyllobacteriaceae</taxon>
        <taxon>Neoaquamicrobium</taxon>
    </lineage>
</organism>
<dbReference type="InterPro" id="IPR021836">
    <property type="entry name" value="DUF3429"/>
</dbReference>
<evidence type="ECO:0000313" key="3">
    <source>
        <dbReference type="Proteomes" id="UP001559025"/>
    </source>
</evidence>
<accession>A0ABV3WRV6</accession>
<dbReference type="RefSeq" id="WP_368802134.1">
    <property type="nucleotide sequence ID" value="NZ_JAZHFV010000002.1"/>
</dbReference>
<evidence type="ECO:0000256" key="1">
    <source>
        <dbReference type="SAM" id="Phobius"/>
    </source>
</evidence>
<keyword evidence="1" id="KW-0812">Transmembrane</keyword>
<evidence type="ECO:0000313" key="2">
    <source>
        <dbReference type="EMBL" id="MEX4006869.1"/>
    </source>
</evidence>
<protein>
    <submittedName>
        <fullName evidence="2">DUF3429 domain-containing protein</fullName>
    </submittedName>
</protein>
<keyword evidence="1" id="KW-0472">Membrane</keyword>
<reference evidence="2 3" key="1">
    <citation type="submission" date="2024-01" db="EMBL/GenBank/DDBJ databases">
        <title>New evidence supports the origin of RcGTA from prophage.</title>
        <authorList>
            <person name="Xu Y."/>
            <person name="Liu B."/>
            <person name="Chen F."/>
        </authorList>
    </citation>
    <scope>NUCLEOTIDE SEQUENCE [LARGE SCALE GENOMIC DNA]</scope>
    <source>
        <strain evidence="2 3">CBW1107-2</strain>
    </source>
</reference>
<name>A0ABV3WRV6_9HYPH</name>
<feature type="transmembrane region" description="Helical" evidence="1">
    <location>
        <begin position="50"/>
        <end position="71"/>
    </location>
</feature>
<dbReference type="Pfam" id="PF11911">
    <property type="entry name" value="DUF3429"/>
    <property type="match status" value="1"/>
</dbReference>
<feature type="transmembrane region" description="Helical" evidence="1">
    <location>
        <begin position="130"/>
        <end position="148"/>
    </location>
</feature>
<proteinExistence type="predicted"/>
<gene>
    <name evidence="2" type="ORF">V1479_06100</name>
</gene>
<feature type="transmembrane region" description="Helical" evidence="1">
    <location>
        <begin position="20"/>
        <end position="38"/>
    </location>
</feature>
<dbReference type="Proteomes" id="UP001559025">
    <property type="component" value="Unassembled WGS sequence"/>
</dbReference>
<sequence>MSDWDEDSNNDVPQSGQIGSLGYATLLPMWLLTIWLASIDATHPWRELTAALLSSYGALMLTFTAGAHWGFAPSVRAAAGATALVIIGWMAPLLPSNAAFVLLALALAAQGTWDAFAVHEGDLPKWYGRMRTRITFLSVMAMLVAFVATN</sequence>
<keyword evidence="3" id="KW-1185">Reference proteome</keyword>